<organism evidence="3 4">
    <name type="scientific">Dothistroma septosporum (strain NZE10 / CBS 128990)</name>
    <name type="common">Red band needle blight fungus</name>
    <name type="synonym">Mycosphaerella pini</name>
    <dbReference type="NCBI Taxonomy" id="675120"/>
    <lineage>
        <taxon>Eukaryota</taxon>
        <taxon>Fungi</taxon>
        <taxon>Dikarya</taxon>
        <taxon>Ascomycota</taxon>
        <taxon>Pezizomycotina</taxon>
        <taxon>Dothideomycetes</taxon>
        <taxon>Dothideomycetidae</taxon>
        <taxon>Mycosphaerellales</taxon>
        <taxon>Mycosphaerellaceae</taxon>
        <taxon>Dothistroma</taxon>
    </lineage>
</organism>
<evidence type="ECO:0000313" key="3">
    <source>
        <dbReference type="EMBL" id="EME47080.1"/>
    </source>
</evidence>
<feature type="region of interest" description="Disordered" evidence="1">
    <location>
        <begin position="1"/>
        <end position="21"/>
    </location>
</feature>
<dbReference type="AlphaFoldDB" id="N1PXE3"/>
<evidence type="ECO:0000256" key="2">
    <source>
        <dbReference type="SAM" id="Phobius"/>
    </source>
</evidence>
<gene>
    <name evidence="3" type="ORF">DOTSEDRAFT_69148</name>
</gene>
<sequence length="129" mass="13656">MVSAQSSSASDPQPSGSQSGSNDAVKIVVSVSIVGLLLIVAAVMGLLWWGRRHERRVVAVPVDGRKAAPEFPEKPPHLASRITSNTLRTDSNVVSAAGPTRIASFPPFPESFADVEPNADGSRAYMLME</sequence>
<keyword evidence="2" id="KW-0812">Transmembrane</keyword>
<accession>N1PXE3</accession>
<reference evidence="3 4" key="2">
    <citation type="journal article" date="2012" name="PLoS Pathog.">
        <title>Diverse lifestyles and strategies of plant pathogenesis encoded in the genomes of eighteen Dothideomycetes fungi.</title>
        <authorList>
            <person name="Ohm R.A."/>
            <person name="Feau N."/>
            <person name="Henrissat B."/>
            <person name="Schoch C.L."/>
            <person name="Horwitz B.A."/>
            <person name="Barry K.W."/>
            <person name="Condon B.J."/>
            <person name="Copeland A.C."/>
            <person name="Dhillon B."/>
            <person name="Glaser F."/>
            <person name="Hesse C.N."/>
            <person name="Kosti I."/>
            <person name="LaButti K."/>
            <person name="Lindquist E.A."/>
            <person name="Lucas S."/>
            <person name="Salamov A.A."/>
            <person name="Bradshaw R.E."/>
            <person name="Ciuffetti L."/>
            <person name="Hamelin R.C."/>
            <person name="Kema G.H.J."/>
            <person name="Lawrence C."/>
            <person name="Scott J.A."/>
            <person name="Spatafora J.W."/>
            <person name="Turgeon B.G."/>
            <person name="de Wit P.J.G.M."/>
            <person name="Zhong S."/>
            <person name="Goodwin S.B."/>
            <person name="Grigoriev I.V."/>
        </authorList>
    </citation>
    <scope>NUCLEOTIDE SEQUENCE [LARGE SCALE GENOMIC DNA]</scope>
    <source>
        <strain evidence="4">NZE10 / CBS 128990</strain>
    </source>
</reference>
<evidence type="ECO:0000256" key="1">
    <source>
        <dbReference type="SAM" id="MobiDB-lite"/>
    </source>
</evidence>
<dbReference type="OrthoDB" id="3621950at2759"/>
<dbReference type="Proteomes" id="UP000016933">
    <property type="component" value="Unassembled WGS sequence"/>
</dbReference>
<feature type="transmembrane region" description="Helical" evidence="2">
    <location>
        <begin position="27"/>
        <end position="49"/>
    </location>
</feature>
<keyword evidence="2" id="KW-0472">Membrane</keyword>
<keyword evidence="2" id="KW-1133">Transmembrane helix</keyword>
<dbReference type="EMBL" id="KB446536">
    <property type="protein sequence ID" value="EME47080.1"/>
    <property type="molecule type" value="Genomic_DNA"/>
</dbReference>
<name>N1PXE3_DOTSN</name>
<proteinExistence type="predicted"/>
<protein>
    <submittedName>
        <fullName evidence="3">Uncharacterized protein</fullName>
    </submittedName>
</protein>
<keyword evidence="4" id="KW-1185">Reference proteome</keyword>
<reference evidence="4" key="1">
    <citation type="journal article" date="2012" name="PLoS Genet.">
        <title>The genomes of the fungal plant pathogens Cladosporium fulvum and Dothistroma septosporum reveal adaptation to different hosts and lifestyles but also signatures of common ancestry.</title>
        <authorList>
            <person name="de Wit P.J.G.M."/>
            <person name="van der Burgt A."/>
            <person name="Oekmen B."/>
            <person name="Stergiopoulos I."/>
            <person name="Abd-Elsalam K.A."/>
            <person name="Aerts A.L."/>
            <person name="Bahkali A.H."/>
            <person name="Beenen H.G."/>
            <person name="Chettri P."/>
            <person name="Cox M.P."/>
            <person name="Datema E."/>
            <person name="de Vries R.P."/>
            <person name="Dhillon B."/>
            <person name="Ganley A.R."/>
            <person name="Griffiths S.A."/>
            <person name="Guo Y."/>
            <person name="Hamelin R.C."/>
            <person name="Henrissat B."/>
            <person name="Kabir M.S."/>
            <person name="Jashni M.K."/>
            <person name="Kema G."/>
            <person name="Klaubauf S."/>
            <person name="Lapidus A."/>
            <person name="Levasseur A."/>
            <person name="Lindquist E."/>
            <person name="Mehrabi R."/>
            <person name="Ohm R.A."/>
            <person name="Owen T.J."/>
            <person name="Salamov A."/>
            <person name="Schwelm A."/>
            <person name="Schijlen E."/>
            <person name="Sun H."/>
            <person name="van den Burg H.A."/>
            <person name="van Ham R.C.H.J."/>
            <person name="Zhang S."/>
            <person name="Goodwin S.B."/>
            <person name="Grigoriev I.V."/>
            <person name="Collemare J."/>
            <person name="Bradshaw R.E."/>
        </authorList>
    </citation>
    <scope>NUCLEOTIDE SEQUENCE [LARGE SCALE GENOMIC DNA]</scope>
    <source>
        <strain evidence="4">NZE10 / CBS 128990</strain>
    </source>
</reference>
<evidence type="ECO:0000313" key="4">
    <source>
        <dbReference type="Proteomes" id="UP000016933"/>
    </source>
</evidence>
<dbReference type="HOGENOM" id="CLU_1948770_0_0_1"/>